<keyword evidence="3" id="KW-1185">Reference proteome</keyword>
<reference evidence="2 3" key="1">
    <citation type="submission" date="2017-02" db="EMBL/GenBank/DDBJ databases">
        <title>Draft genome sequence of Haemophilus paracuniculus CCUG 43573 type strain.</title>
        <authorList>
            <person name="Engstrom-Jakobsson H."/>
            <person name="Salva-Serra F."/>
            <person name="Thorell K."/>
            <person name="Gonzales-Siles L."/>
            <person name="Karlsson R."/>
            <person name="Boulund F."/>
            <person name="Engstrand L."/>
            <person name="Kristiansson E."/>
            <person name="Moore E."/>
        </authorList>
    </citation>
    <scope>NUCLEOTIDE SEQUENCE [LARGE SCALE GENOMIC DNA]</scope>
    <source>
        <strain evidence="2 3">CCUG 43573</strain>
    </source>
</reference>
<evidence type="ECO:0000256" key="1">
    <source>
        <dbReference type="SAM" id="Phobius"/>
    </source>
</evidence>
<sequence>MDLFKKIYQDYKYLLSLKFYHIAKVINIALIFIFSLIMYDIPVKSWSVVLLFIAILSFFVLIFCLEHKYRFNIFQIKLGFIISYLTSIYISDIVSESIVISTGFSINFFSPAEKVLFIITLFIIFLMYFPAVGLVISFVSEIYFFSVILSSYRNTQIGIVKYIIDLLYHSIFILFPLFYATIIFPKVLDFTSKEAYPIFNSVLVDWGFHNIPKHCLNKDQILKKYQEKSDRDIKIAILDVETILVSLYDNKVGDFKFELDKCQRIAYPK</sequence>
<feature type="transmembrane region" description="Helical" evidence="1">
    <location>
        <begin position="115"/>
        <end position="145"/>
    </location>
</feature>
<feature type="transmembrane region" description="Helical" evidence="1">
    <location>
        <begin position="76"/>
        <end position="95"/>
    </location>
</feature>
<name>A0A1T0AQT5_9PAST</name>
<dbReference type="AlphaFoldDB" id="A0A1T0AQT5"/>
<comment type="caution">
    <text evidence="2">The sequence shown here is derived from an EMBL/GenBank/DDBJ whole genome shotgun (WGS) entry which is preliminary data.</text>
</comment>
<keyword evidence="1" id="KW-0812">Transmembrane</keyword>
<organism evidence="2 3">
    <name type="scientific">Haemophilus paracuniculus</name>
    <dbReference type="NCBI Taxonomy" id="734"/>
    <lineage>
        <taxon>Bacteria</taxon>
        <taxon>Pseudomonadati</taxon>
        <taxon>Pseudomonadota</taxon>
        <taxon>Gammaproteobacteria</taxon>
        <taxon>Pasteurellales</taxon>
        <taxon>Pasteurellaceae</taxon>
        <taxon>Haemophilus</taxon>
    </lineage>
</organism>
<evidence type="ECO:0000313" key="2">
    <source>
        <dbReference type="EMBL" id="OOR98535.1"/>
    </source>
</evidence>
<protein>
    <submittedName>
        <fullName evidence="2">Uncharacterized protein</fullName>
    </submittedName>
</protein>
<accession>A0A1T0AQT5</accession>
<gene>
    <name evidence="2" type="ORF">B0187_08160</name>
</gene>
<proteinExistence type="predicted"/>
<dbReference type="Proteomes" id="UP000190867">
    <property type="component" value="Unassembled WGS sequence"/>
</dbReference>
<keyword evidence="1" id="KW-0472">Membrane</keyword>
<feature type="transmembrane region" description="Helical" evidence="1">
    <location>
        <begin position="21"/>
        <end position="39"/>
    </location>
</feature>
<evidence type="ECO:0000313" key="3">
    <source>
        <dbReference type="Proteomes" id="UP000190867"/>
    </source>
</evidence>
<keyword evidence="1" id="KW-1133">Transmembrane helix</keyword>
<feature type="transmembrane region" description="Helical" evidence="1">
    <location>
        <begin position="166"/>
        <end position="184"/>
    </location>
</feature>
<dbReference type="STRING" id="734.B0187_08160"/>
<feature type="transmembrane region" description="Helical" evidence="1">
    <location>
        <begin position="45"/>
        <end position="64"/>
    </location>
</feature>
<dbReference type="EMBL" id="MUYA01000011">
    <property type="protein sequence ID" value="OOR98535.1"/>
    <property type="molecule type" value="Genomic_DNA"/>
</dbReference>